<evidence type="ECO:0000313" key="2">
    <source>
        <dbReference type="Proteomes" id="UP000679779"/>
    </source>
</evidence>
<gene>
    <name evidence="1" type="ORF">J2TS6_48470</name>
</gene>
<dbReference type="Proteomes" id="UP000679779">
    <property type="component" value="Unassembled WGS sequence"/>
</dbReference>
<protein>
    <submittedName>
        <fullName evidence="1">Uncharacterized protein</fullName>
    </submittedName>
</protein>
<reference evidence="1" key="1">
    <citation type="submission" date="2021-03" db="EMBL/GenBank/DDBJ databases">
        <title>Antimicrobial resistance genes in bacteria isolated from Japanese honey, and their potential for conferring macrolide and lincosamide resistance in the American foulbrood pathogen Paenibacillus larvae.</title>
        <authorList>
            <person name="Okamoto M."/>
            <person name="Kumagai M."/>
            <person name="Kanamori H."/>
            <person name="Takamatsu D."/>
        </authorList>
    </citation>
    <scope>NUCLEOTIDE SEQUENCE</scope>
    <source>
        <strain evidence="1">J2TS6</strain>
    </source>
</reference>
<dbReference type="AlphaFoldDB" id="A0A919XK56"/>
<evidence type="ECO:0000313" key="1">
    <source>
        <dbReference type="EMBL" id="GIO33706.1"/>
    </source>
</evidence>
<keyword evidence="2" id="KW-1185">Reference proteome</keyword>
<proteinExistence type="predicted"/>
<accession>A0A919XK56</accession>
<dbReference type="RefSeq" id="WP_212958581.1">
    <property type="nucleotide sequence ID" value="NZ_BORQ01000007.1"/>
</dbReference>
<sequence>MNPNEIRRKMALALQKERRLLAEHKYIEALDARAEYRKYRRELTGTWGDGDLIQPREAALA</sequence>
<name>A0A919XK56_9BACL</name>
<dbReference type="EMBL" id="BORQ01000007">
    <property type="protein sequence ID" value="GIO33706.1"/>
    <property type="molecule type" value="Genomic_DNA"/>
</dbReference>
<organism evidence="1 2">
    <name type="scientific">Paenibacillus albilobatus</name>
    <dbReference type="NCBI Taxonomy" id="2716884"/>
    <lineage>
        <taxon>Bacteria</taxon>
        <taxon>Bacillati</taxon>
        <taxon>Bacillota</taxon>
        <taxon>Bacilli</taxon>
        <taxon>Bacillales</taxon>
        <taxon>Paenibacillaceae</taxon>
        <taxon>Paenibacillus</taxon>
    </lineage>
</organism>
<comment type="caution">
    <text evidence="1">The sequence shown here is derived from an EMBL/GenBank/DDBJ whole genome shotgun (WGS) entry which is preliminary data.</text>
</comment>